<dbReference type="PANTHER" id="PTHR23088:SF27">
    <property type="entry name" value="DEAMINATED GLUTATHIONE AMIDASE"/>
    <property type="match status" value="1"/>
</dbReference>
<dbReference type="Pfam" id="PF00795">
    <property type="entry name" value="CN_hydrolase"/>
    <property type="match status" value="1"/>
</dbReference>
<evidence type="ECO:0000256" key="2">
    <source>
        <dbReference type="ARBA" id="ARBA00022801"/>
    </source>
</evidence>
<protein>
    <submittedName>
        <fullName evidence="4">Nitrilase</fullName>
    </submittedName>
</protein>
<dbReference type="Proteomes" id="UP000249557">
    <property type="component" value="Unassembled WGS sequence"/>
</dbReference>
<comment type="caution">
    <text evidence="4">The sequence shown here is derived from an EMBL/GenBank/DDBJ whole genome shotgun (WGS) entry which is preliminary data.</text>
</comment>
<feature type="domain" description="CN hydrolase" evidence="3">
    <location>
        <begin position="3"/>
        <end position="252"/>
    </location>
</feature>
<sequence length="273" mass="29340">MSIKVAAIQMCSGMDVERNVETLKALVRDAAGQGAIYIQTPEMTGSLQRNRKALFASIRPEETDLVAKAASELARELNIHLHIGSTAIDLGEGKVANRALLFGPDGQKIASYDKIHMFDVDLPNGDKYRESDTCAAGGEMVVANVDVDVKIGLSVCYDLRFPHLYRKMAQAGADILSIPAAFTVPTGQAHWEVLLRSRAIENGCFVIASAQVGTHEGGRATYGHSMIIAPWGEKIIEIQADKAGYAVAALDLGAVEKARNSIPSLKHDKVIQG</sequence>
<dbReference type="EMBL" id="QFNK01000175">
    <property type="protein sequence ID" value="PZO84518.1"/>
    <property type="molecule type" value="Genomic_DNA"/>
</dbReference>
<evidence type="ECO:0000259" key="3">
    <source>
        <dbReference type="PROSITE" id="PS50263"/>
    </source>
</evidence>
<name>A0A2W5BSM5_9BACT</name>
<dbReference type="PROSITE" id="PS01227">
    <property type="entry name" value="UPF0012"/>
    <property type="match status" value="1"/>
</dbReference>
<keyword evidence="2" id="KW-0378">Hydrolase</keyword>
<dbReference type="PANTHER" id="PTHR23088">
    <property type="entry name" value="NITRILASE-RELATED"/>
    <property type="match status" value="1"/>
</dbReference>
<dbReference type="InterPro" id="IPR001110">
    <property type="entry name" value="UPF0012_CS"/>
</dbReference>
<dbReference type="AlphaFoldDB" id="A0A2W5BSM5"/>
<dbReference type="CDD" id="cd07572">
    <property type="entry name" value="nit"/>
    <property type="match status" value="1"/>
</dbReference>
<dbReference type="PROSITE" id="PS50263">
    <property type="entry name" value="CN_HYDROLASE"/>
    <property type="match status" value="1"/>
</dbReference>
<evidence type="ECO:0000256" key="1">
    <source>
        <dbReference type="ARBA" id="ARBA00010613"/>
    </source>
</evidence>
<accession>A0A2W5BSM5</accession>
<dbReference type="Gene3D" id="3.60.110.10">
    <property type="entry name" value="Carbon-nitrogen hydrolase"/>
    <property type="match status" value="1"/>
</dbReference>
<comment type="similarity">
    <text evidence="1">Belongs to the carbon-nitrogen hydrolase superfamily. NIT1/NIT2 family.</text>
</comment>
<proteinExistence type="inferred from homology"/>
<dbReference type="InterPro" id="IPR045254">
    <property type="entry name" value="Nit1/2_C-N_Hydrolase"/>
</dbReference>
<evidence type="ECO:0000313" key="4">
    <source>
        <dbReference type="EMBL" id="PZO84518.1"/>
    </source>
</evidence>
<reference evidence="4 5" key="1">
    <citation type="submission" date="2017-08" db="EMBL/GenBank/DDBJ databases">
        <title>Infants hospitalized years apart are colonized by the same room-sourced microbial strains.</title>
        <authorList>
            <person name="Brooks B."/>
            <person name="Olm M.R."/>
            <person name="Firek B.A."/>
            <person name="Baker R."/>
            <person name="Thomas B.C."/>
            <person name="Morowitz M.J."/>
            <person name="Banfield J.F."/>
        </authorList>
    </citation>
    <scope>NUCLEOTIDE SEQUENCE [LARGE SCALE GENOMIC DNA]</scope>
    <source>
        <strain evidence="4">S2_018_000_R2_104</strain>
    </source>
</reference>
<dbReference type="SUPFAM" id="SSF56317">
    <property type="entry name" value="Carbon-nitrogen hydrolase"/>
    <property type="match status" value="1"/>
</dbReference>
<gene>
    <name evidence="4" type="ORF">DI626_08230</name>
</gene>
<dbReference type="InterPro" id="IPR003010">
    <property type="entry name" value="C-N_Hydrolase"/>
</dbReference>
<evidence type="ECO:0000313" key="5">
    <source>
        <dbReference type="Proteomes" id="UP000249557"/>
    </source>
</evidence>
<dbReference type="GO" id="GO:0016811">
    <property type="term" value="F:hydrolase activity, acting on carbon-nitrogen (but not peptide) bonds, in linear amides"/>
    <property type="evidence" value="ECO:0007669"/>
    <property type="project" value="InterPro"/>
</dbReference>
<organism evidence="4 5">
    <name type="scientific">Micavibrio aeruginosavorus</name>
    <dbReference type="NCBI Taxonomy" id="349221"/>
    <lineage>
        <taxon>Bacteria</taxon>
        <taxon>Pseudomonadati</taxon>
        <taxon>Bdellovibrionota</taxon>
        <taxon>Bdellovibrionia</taxon>
        <taxon>Bdellovibrionales</taxon>
        <taxon>Pseudobdellovibrionaceae</taxon>
        <taxon>Micavibrio</taxon>
    </lineage>
</organism>
<dbReference type="InterPro" id="IPR036526">
    <property type="entry name" value="C-N_Hydrolase_sf"/>
</dbReference>